<accession>A0A6J7X2W3</accession>
<proteinExistence type="predicted"/>
<reference evidence="1" key="1">
    <citation type="submission" date="2020-05" db="EMBL/GenBank/DDBJ databases">
        <authorList>
            <person name="Chiriac C."/>
            <person name="Salcher M."/>
            <person name="Ghai R."/>
            <person name="Kavagutti S V."/>
        </authorList>
    </citation>
    <scope>NUCLEOTIDE SEQUENCE</scope>
</reference>
<dbReference type="EMBL" id="LR798321">
    <property type="protein sequence ID" value="CAB5223478.1"/>
    <property type="molecule type" value="Genomic_DNA"/>
</dbReference>
<gene>
    <name evidence="1" type="ORF">UFOVP383_76</name>
</gene>
<protein>
    <submittedName>
        <fullName evidence="1">Uncharacterized protein</fullName>
    </submittedName>
</protein>
<evidence type="ECO:0000313" key="1">
    <source>
        <dbReference type="EMBL" id="CAB5223478.1"/>
    </source>
</evidence>
<name>A0A6J7X2W3_9CAUD</name>
<sequence length="79" mass="9129">MPFFGLIGTPHPYCSICETSVHRDYWPTDFLQDVEFEIPATEYKCLKCGTEMCIESQGDGLFDVYPDEDTFPEEDYDPC</sequence>
<organism evidence="1">
    <name type="scientific">uncultured Caudovirales phage</name>
    <dbReference type="NCBI Taxonomy" id="2100421"/>
    <lineage>
        <taxon>Viruses</taxon>
        <taxon>Duplodnaviria</taxon>
        <taxon>Heunggongvirae</taxon>
        <taxon>Uroviricota</taxon>
        <taxon>Caudoviricetes</taxon>
        <taxon>Peduoviridae</taxon>
        <taxon>Maltschvirus</taxon>
        <taxon>Maltschvirus maltsch</taxon>
    </lineage>
</organism>